<keyword evidence="2" id="KW-1185">Reference proteome</keyword>
<organism evidence="1 2">
    <name type="scientific">Pluteus cervinus</name>
    <dbReference type="NCBI Taxonomy" id="181527"/>
    <lineage>
        <taxon>Eukaryota</taxon>
        <taxon>Fungi</taxon>
        <taxon>Dikarya</taxon>
        <taxon>Basidiomycota</taxon>
        <taxon>Agaricomycotina</taxon>
        <taxon>Agaricomycetes</taxon>
        <taxon>Agaricomycetidae</taxon>
        <taxon>Agaricales</taxon>
        <taxon>Pluteineae</taxon>
        <taxon>Pluteaceae</taxon>
        <taxon>Pluteus</taxon>
    </lineage>
</organism>
<dbReference type="Proteomes" id="UP000308600">
    <property type="component" value="Unassembled WGS sequence"/>
</dbReference>
<dbReference type="EMBL" id="ML208469">
    <property type="protein sequence ID" value="TFK64586.1"/>
    <property type="molecule type" value="Genomic_DNA"/>
</dbReference>
<reference evidence="1 2" key="1">
    <citation type="journal article" date="2019" name="Nat. Ecol. Evol.">
        <title>Megaphylogeny resolves global patterns of mushroom evolution.</title>
        <authorList>
            <person name="Varga T."/>
            <person name="Krizsan K."/>
            <person name="Foldi C."/>
            <person name="Dima B."/>
            <person name="Sanchez-Garcia M."/>
            <person name="Sanchez-Ramirez S."/>
            <person name="Szollosi G.J."/>
            <person name="Szarkandi J.G."/>
            <person name="Papp V."/>
            <person name="Albert L."/>
            <person name="Andreopoulos W."/>
            <person name="Angelini C."/>
            <person name="Antonin V."/>
            <person name="Barry K.W."/>
            <person name="Bougher N.L."/>
            <person name="Buchanan P."/>
            <person name="Buyck B."/>
            <person name="Bense V."/>
            <person name="Catcheside P."/>
            <person name="Chovatia M."/>
            <person name="Cooper J."/>
            <person name="Damon W."/>
            <person name="Desjardin D."/>
            <person name="Finy P."/>
            <person name="Geml J."/>
            <person name="Haridas S."/>
            <person name="Hughes K."/>
            <person name="Justo A."/>
            <person name="Karasinski D."/>
            <person name="Kautmanova I."/>
            <person name="Kiss B."/>
            <person name="Kocsube S."/>
            <person name="Kotiranta H."/>
            <person name="LaButti K.M."/>
            <person name="Lechner B.E."/>
            <person name="Liimatainen K."/>
            <person name="Lipzen A."/>
            <person name="Lukacs Z."/>
            <person name="Mihaltcheva S."/>
            <person name="Morgado L.N."/>
            <person name="Niskanen T."/>
            <person name="Noordeloos M.E."/>
            <person name="Ohm R.A."/>
            <person name="Ortiz-Santana B."/>
            <person name="Ovrebo C."/>
            <person name="Racz N."/>
            <person name="Riley R."/>
            <person name="Savchenko A."/>
            <person name="Shiryaev A."/>
            <person name="Soop K."/>
            <person name="Spirin V."/>
            <person name="Szebenyi C."/>
            <person name="Tomsovsky M."/>
            <person name="Tulloss R.E."/>
            <person name="Uehling J."/>
            <person name="Grigoriev I.V."/>
            <person name="Vagvolgyi C."/>
            <person name="Papp T."/>
            <person name="Martin F.M."/>
            <person name="Miettinen O."/>
            <person name="Hibbett D.S."/>
            <person name="Nagy L.G."/>
        </authorList>
    </citation>
    <scope>NUCLEOTIDE SEQUENCE [LARGE SCALE GENOMIC DNA]</scope>
    <source>
        <strain evidence="1 2">NL-1719</strain>
    </source>
</reference>
<gene>
    <name evidence="1" type="ORF">BDN72DRAFT_740442</name>
</gene>
<protein>
    <submittedName>
        <fullName evidence="1">Uncharacterized protein</fullName>
    </submittedName>
</protein>
<sequence>LERQLHLLRVKRNSLVPISNLPADVLVDIFKLSTTKVKDEYVSFRQMIKISWVCSPWRKVALDHPILWTEISPSLSPMWKRAFIERSQPAGISI</sequence>
<feature type="non-terminal residue" evidence="1">
    <location>
        <position position="94"/>
    </location>
</feature>
<name>A0ACD3AGB4_9AGAR</name>
<feature type="non-terminal residue" evidence="1">
    <location>
        <position position="1"/>
    </location>
</feature>
<proteinExistence type="predicted"/>
<evidence type="ECO:0000313" key="1">
    <source>
        <dbReference type="EMBL" id="TFK64586.1"/>
    </source>
</evidence>
<accession>A0ACD3AGB4</accession>
<evidence type="ECO:0000313" key="2">
    <source>
        <dbReference type="Proteomes" id="UP000308600"/>
    </source>
</evidence>